<evidence type="ECO:0000313" key="3">
    <source>
        <dbReference type="Proteomes" id="UP001215598"/>
    </source>
</evidence>
<comment type="caution">
    <text evidence="2">The sequence shown here is derived from an EMBL/GenBank/DDBJ whole genome shotgun (WGS) entry which is preliminary data.</text>
</comment>
<evidence type="ECO:0000259" key="1">
    <source>
        <dbReference type="PROSITE" id="PS50172"/>
    </source>
</evidence>
<feature type="domain" description="BRCT" evidence="1">
    <location>
        <begin position="113"/>
        <end position="183"/>
    </location>
</feature>
<evidence type="ECO:0000313" key="2">
    <source>
        <dbReference type="EMBL" id="KAJ7746684.1"/>
    </source>
</evidence>
<gene>
    <name evidence="2" type="ORF">B0H16DRAFT_1726405</name>
</gene>
<name>A0AAD7IQH3_9AGAR</name>
<dbReference type="AlphaFoldDB" id="A0AAD7IQH3"/>
<proteinExistence type="predicted"/>
<dbReference type="Proteomes" id="UP001215598">
    <property type="component" value="Unassembled WGS sequence"/>
</dbReference>
<organism evidence="2 3">
    <name type="scientific">Mycena metata</name>
    <dbReference type="NCBI Taxonomy" id="1033252"/>
    <lineage>
        <taxon>Eukaryota</taxon>
        <taxon>Fungi</taxon>
        <taxon>Dikarya</taxon>
        <taxon>Basidiomycota</taxon>
        <taxon>Agaricomycotina</taxon>
        <taxon>Agaricomycetes</taxon>
        <taxon>Agaricomycetidae</taxon>
        <taxon>Agaricales</taxon>
        <taxon>Marasmiineae</taxon>
        <taxon>Mycenaceae</taxon>
        <taxon>Mycena</taxon>
    </lineage>
</organism>
<keyword evidence="3" id="KW-1185">Reference proteome</keyword>
<protein>
    <recommendedName>
        <fullName evidence="1">BRCT domain-containing protein</fullName>
    </recommendedName>
</protein>
<reference evidence="2" key="1">
    <citation type="submission" date="2023-03" db="EMBL/GenBank/DDBJ databases">
        <title>Massive genome expansion in bonnet fungi (Mycena s.s.) driven by repeated elements and novel gene families across ecological guilds.</title>
        <authorList>
            <consortium name="Lawrence Berkeley National Laboratory"/>
            <person name="Harder C.B."/>
            <person name="Miyauchi S."/>
            <person name="Viragh M."/>
            <person name="Kuo A."/>
            <person name="Thoen E."/>
            <person name="Andreopoulos B."/>
            <person name="Lu D."/>
            <person name="Skrede I."/>
            <person name="Drula E."/>
            <person name="Henrissat B."/>
            <person name="Morin E."/>
            <person name="Kohler A."/>
            <person name="Barry K."/>
            <person name="LaButti K."/>
            <person name="Morin E."/>
            <person name="Salamov A."/>
            <person name="Lipzen A."/>
            <person name="Mereny Z."/>
            <person name="Hegedus B."/>
            <person name="Baldrian P."/>
            <person name="Stursova M."/>
            <person name="Weitz H."/>
            <person name="Taylor A."/>
            <person name="Grigoriev I.V."/>
            <person name="Nagy L.G."/>
            <person name="Martin F."/>
            <person name="Kauserud H."/>
        </authorList>
    </citation>
    <scope>NUCLEOTIDE SEQUENCE</scope>
    <source>
        <strain evidence="2">CBHHK182m</strain>
    </source>
</reference>
<dbReference type="InterPro" id="IPR001357">
    <property type="entry name" value="BRCT_dom"/>
</dbReference>
<dbReference type="EMBL" id="JARKIB010000079">
    <property type="protein sequence ID" value="KAJ7746684.1"/>
    <property type="molecule type" value="Genomic_DNA"/>
</dbReference>
<sequence length="183" mass="20884">MGKKWSDTIKQKFVVWLATDESQKISLGRIKVDNLLGHGSPGLLQDPKRSWSDLVSTNAVEQQLNGNRDWYTEEVRKYRLAHGICTKTSWDLKTHEFTPSMQLKVHTYWTSTSTNWLFEDCETFVNNKSIFLNPTLDQKDLESMLINAGGNISEEELLADVIVSNDASKWPSSAVPVVKTHWI</sequence>
<accession>A0AAD7IQH3</accession>
<dbReference type="PROSITE" id="PS50172">
    <property type="entry name" value="BRCT"/>
    <property type="match status" value="1"/>
</dbReference>